<dbReference type="CDD" id="cd08774">
    <property type="entry name" value="14-3-3"/>
    <property type="match status" value="1"/>
</dbReference>
<feature type="site" description="Interaction with phosphoserine on interacting protein" evidence="2">
    <location>
        <position position="129"/>
    </location>
</feature>
<dbReference type="EMBL" id="JBICBT010001121">
    <property type="protein sequence ID" value="KAL3082117.1"/>
    <property type="molecule type" value="Genomic_DNA"/>
</dbReference>
<dbReference type="EMBL" id="JBICBT010001207">
    <property type="protein sequence ID" value="KAL3078513.1"/>
    <property type="molecule type" value="Genomic_DNA"/>
</dbReference>
<dbReference type="InterPro" id="IPR036815">
    <property type="entry name" value="14-3-3_dom_sf"/>
</dbReference>
<dbReference type="InterPro" id="IPR000308">
    <property type="entry name" value="14-3-3"/>
</dbReference>
<dbReference type="PIRSF" id="PIRSF000868">
    <property type="entry name" value="14-3-3"/>
    <property type="match status" value="1"/>
</dbReference>
<dbReference type="SMART" id="SM00101">
    <property type="entry name" value="14_3_3"/>
    <property type="match status" value="1"/>
</dbReference>
<sequence length="238" mass="27529">MAEQREDHIQRAKLAEQSERYDEMAKEMKQVAEISVQLTEEERTLLSVAYRRALSSRRSAWRVIESHLKKSTITDKQKQVVKELQKKVESEAEEKGREILTLLDNQLIPKSADPEAKVFYMRMKGDFHRYLAEIKPTETEDLRKAQKAYQEAYSIAQEKLRPSHPIRLGVALNFSVFYEELLKSTEEARRIAQKAYDDANAVILTDSSGNETLMEALAILEKLQDNLAEWNQRKSGAK</sequence>
<proteinExistence type="inferred from homology"/>
<evidence type="ECO:0000313" key="6">
    <source>
        <dbReference type="EMBL" id="KAL3123732.1"/>
    </source>
</evidence>
<protein>
    <recommendedName>
        <fullName evidence="3">14-3-3 domain-containing protein</fullName>
    </recommendedName>
</protein>
<dbReference type="SUPFAM" id="SSF48445">
    <property type="entry name" value="14-3-3 protein"/>
    <property type="match status" value="1"/>
</dbReference>
<dbReference type="EMBL" id="JBICBT010000088">
    <property type="protein sequence ID" value="KAL3123732.1"/>
    <property type="molecule type" value="Genomic_DNA"/>
</dbReference>
<evidence type="ECO:0000313" key="5">
    <source>
        <dbReference type="EMBL" id="KAL3082117.1"/>
    </source>
</evidence>
<keyword evidence="7" id="KW-1185">Reference proteome</keyword>
<dbReference type="PRINTS" id="PR00305">
    <property type="entry name" value="1433ZETA"/>
</dbReference>
<dbReference type="Gene3D" id="1.20.190.20">
    <property type="entry name" value="14-3-3 domain"/>
    <property type="match status" value="1"/>
</dbReference>
<dbReference type="AlphaFoldDB" id="A0ABD2IYV6"/>
<evidence type="ECO:0000259" key="3">
    <source>
        <dbReference type="SMART" id="SM00101"/>
    </source>
</evidence>
<dbReference type="Pfam" id="PF00244">
    <property type="entry name" value="14-3-3"/>
    <property type="match status" value="1"/>
</dbReference>
<evidence type="ECO:0000256" key="2">
    <source>
        <dbReference type="PIRSR" id="PIRSR000868-1"/>
    </source>
</evidence>
<evidence type="ECO:0000313" key="4">
    <source>
        <dbReference type="EMBL" id="KAL3078513.1"/>
    </source>
</evidence>
<dbReference type="Proteomes" id="UP001620626">
    <property type="component" value="Unassembled WGS sequence"/>
</dbReference>
<comment type="similarity">
    <text evidence="1">Belongs to the 14-3-3 family.</text>
</comment>
<comment type="caution">
    <text evidence="4">The sequence shown here is derived from an EMBL/GenBank/DDBJ whole genome shotgun (WGS) entry which is preliminary data.</text>
</comment>
<name>A0ABD2IYV6_9BILA</name>
<evidence type="ECO:0000256" key="1">
    <source>
        <dbReference type="ARBA" id="ARBA00006141"/>
    </source>
</evidence>
<dbReference type="PANTHER" id="PTHR18860">
    <property type="entry name" value="14-3-3 PROTEIN"/>
    <property type="match status" value="1"/>
</dbReference>
<feature type="domain" description="14-3-3" evidence="3">
    <location>
        <begin position="5"/>
        <end position="236"/>
    </location>
</feature>
<accession>A0ABD2IYV6</accession>
<evidence type="ECO:0000313" key="7">
    <source>
        <dbReference type="Proteomes" id="UP001620626"/>
    </source>
</evidence>
<reference evidence="4 7" key="1">
    <citation type="submission" date="2024-10" db="EMBL/GenBank/DDBJ databases">
        <authorList>
            <person name="Kim D."/>
        </authorList>
    </citation>
    <scope>NUCLEOTIDE SEQUENCE [LARGE SCALE GENOMIC DNA]</scope>
    <source>
        <strain evidence="4">BH-2024</strain>
    </source>
</reference>
<feature type="site" description="Interaction with phosphoserine on interacting protein" evidence="2">
    <location>
        <position position="58"/>
    </location>
</feature>
<gene>
    <name evidence="6" type="ORF">niasHT_006067</name>
    <name evidence="5" type="ORF">niasHT_031146</name>
    <name evidence="4" type="ORF">niasHT_032809</name>
</gene>
<organism evidence="4 7">
    <name type="scientific">Heterodera trifolii</name>
    <dbReference type="NCBI Taxonomy" id="157864"/>
    <lineage>
        <taxon>Eukaryota</taxon>
        <taxon>Metazoa</taxon>
        <taxon>Ecdysozoa</taxon>
        <taxon>Nematoda</taxon>
        <taxon>Chromadorea</taxon>
        <taxon>Rhabditida</taxon>
        <taxon>Tylenchina</taxon>
        <taxon>Tylenchomorpha</taxon>
        <taxon>Tylenchoidea</taxon>
        <taxon>Heteroderidae</taxon>
        <taxon>Heteroderinae</taxon>
        <taxon>Heterodera</taxon>
    </lineage>
</organism>
<dbReference type="InterPro" id="IPR023410">
    <property type="entry name" value="14-3-3_domain"/>
</dbReference>